<accession>A0ABQ4IE88</accession>
<feature type="region of interest" description="Disordered" evidence="1">
    <location>
        <begin position="46"/>
        <end position="106"/>
    </location>
</feature>
<organism evidence="3 4">
    <name type="scientific">Micromonospora gifhornensis</name>
    <dbReference type="NCBI Taxonomy" id="84594"/>
    <lineage>
        <taxon>Bacteria</taxon>
        <taxon>Bacillati</taxon>
        <taxon>Actinomycetota</taxon>
        <taxon>Actinomycetes</taxon>
        <taxon>Micromonosporales</taxon>
        <taxon>Micromonosporaceae</taxon>
        <taxon>Micromonospora</taxon>
    </lineage>
</organism>
<keyword evidence="4" id="KW-1185">Reference proteome</keyword>
<keyword evidence="2" id="KW-0812">Transmembrane</keyword>
<feature type="compositionally biased region" description="Polar residues" evidence="1">
    <location>
        <begin position="52"/>
        <end position="62"/>
    </location>
</feature>
<dbReference type="EMBL" id="BOPA01000019">
    <property type="protein sequence ID" value="GIJ16131.1"/>
    <property type="molecule type" value="Genomic_DNA"/>
</dbReference>
<dbReference type="Proteomes" id="UP000647860">
    <property type="component" value="Unassembled WGS sequence"/>
</dbReference>
<dbReference type="InterPro" id="IPR011050">
    <property type="entry name" value="Pectin_lyase_fold/virulence"/>
</dbReference>
<evidence type="ECO:0000313" key="4">
    <source>
        <dbReference type="Proteomes" id="UP000647860"/>
    </source>
</evidence>
<reference evidence="3 4" key="1">
    <citation type="submission" date="2021-01" db="EMBL/GenBank/DDBJ databases">
        <title>Whole genome shotgun sequence of Verrucosispora gifhornensis NBRC 16317.</title>
        <authorList>
            <person name="Komaki H."/>
            <person name="Tamura T."/>
        </authorList>
    </citation>
    <scope>NUCLEOTIDE SEQUENCE [LARGE SCALE GENOMIC DNA]</scope>
    <source>
        <strain evidence="3 4">NBRC 16317</strain>
    </source>
</reference>
<keyword evidence="2" id="KW-1133">Transmembrane helix</keyword>
<protein>
    <recommendedName>
        <fullName evidence="5">Polymorphic outer membrane protein repeat-containing protein</fullName>
    </recommendedName>
</protein>
<feature type="compositionally biased region" description="Basic residues" evidence="1">
    <location>
        <begin position="230"/>
        <end position="239"/>
    </location>
</feature>
<name>A0ABQ4IE88_9ACTN</name>
<proteinExistence type="predicted"/>
<feature type="compositionally biased region" description="Low complexity" evidence="1">
    <location>
        <begin position="242"/>
        <end position="257"/>
    </location>
</feature>
<dbReference type="SUPFAM" id="SSF51126">
    <property type="entry name" value="Pectin lyase-like"/>
    <property type="match status" value="1"/>
</dbReference>
<evidence type="ECO:0000256" key="1">
    <source>
        <dbReference type="SAM" id="MobiDB-lite"/>
    </source>
</evidence>
<sequence>MSNDVTTSYGGPPPVPPERRRRKLWVAAGVAGLTGVVGLAALGGVASRDQKSGGQERTSDTQPAAAPRQDGGAPADKGGKDAGDRGGEWSGARDERGGKESARQVPCDTDKLIQAITYANANHGGALDLARNCTYELTRSDGGNGLPVIRQAIALRGHDTTIARAANADPFRILAVARDGHLTLKNVTIKGGQTVPDLVGGPPATLPAMPPAPALSPTGQETTKAQPKAAKPKAAKPKAAKPETTAAKPTKAAAAKPAKPEAKAAKPKAAKTVAEVAPLVQPGPGDGAGLLVDRGGQADLEHSRFILHNAGGNGGAIANYGTTRLADSLVEASNSAGTGGGVFNVGVLRVENSKITANGANNGGGIGNGAPAMTDALSGGTVWVWKSTINRNRALSWGGGLLDYGGTSTLSQSEVVDNHAGNDGGGLAAYSESQLALEKVLVARNAADDSSGGLAVAADSTAVIEQSTIKENVAEQYGGGLSVFGATVVLRDSEIVANRAVALNSVAGGLYNVDGQVRLERSKVAYNFSNRPPGGIYTNNDDVTISRDSAVTGNRPTNCVGSPVVPDRCFG</sequence>
<feature type="compositionally biased region" description="Basic and acidic residues" evidence="1">
    <location>
        <begin position="77"/>
        <end position="102"/>
    </location>
</feature>
<evidence type="ECO:0008006" key="5">
    <source>
        <dbReference type="Google" id="ProtNLM"/>
    </source>
</evidence>
<feature type="compositionally biased region" description="Pro residues" evidence="1">
    <location>
        <begin position="204"/>
        <end position="214"/>
    </location>
</feature>
<feature type="transmembrane region" description="Helical" evidence="2">
    <location>
        <begin position="24"/>
        <end position="46"/>
    </location>
</feature>
<evidence type="ECO:0000256" key="2">
    <source>
        <dbReference type="SAM" id="Phobius"/>
    </source>
</evidence>
<feature type="compositionally biased region" description="Low complexity" evidence="1">
    <location>
        <begin position="215"/>
        <end position="229"/>
    </location>
</feature>
<feature type="region of interest" description="Disordered" evidence="1">
    <location>
        <begin position="1"/>
        <end position="20"/>
    </location>
</feature>
<gene>
    <name evidence="3" type="ORF">Vgi01_28150</name>
</gene>
<keyword evidence="2" id="KW-0472">Membrane</keyword>
<feature type="region of interest" description="Disordered" evidence="1">
    <location>
        <begin position="201"/>
        <end position="267"/>
    </location>
</feature>
<comment type="caution">
    <text evidence="3">The sequence shown here is derived from an EMBL/GenBank/DDBJ whole genome shotgun (WGS) entry which is preliminary data.</text>
</comment>
<evidence type="ECO:0000313" key="3">
    <source>
        <dbReference type="EMBL" id="GIJ16131.1"/>
    </source>
</evidence>
<dbReference type="RefSeq" id="WP_204291299.1">
    <property type="nucleotide sequence ID" value="NZ_BAAAGZ010000033.1"/>
</dbReference>